<dbReference type="EMBL" id="UGAB01000002">
    <property type="protein sequence ID" value="STF45891.1"/>
    <property type="molecule type" value="Genomic_DNA"/>
</dbReference>
<dbReference type="AlphaFoldDB" id="A0A376LNW5"/>
<organism evidence="1 2">
    <name type="scientific">Escherichia coli</name>
    <dbReference type="NCBI Taxonomy" id="562"/>
    <lineage>
        <taxon>Bacteria</taxon>
        <taxon>Pseudomonadati</taxon>
        <taxon>Pseudomonadota</taxon>
        <taxon>Gammaproteobacteria</taxon>
        <taxon>Enterobacterales</taxon>
        <taxon>Enterobacteriaceae</taxon>
        <taxon>Escherichia</taxon>
    </lineage>
</organism>
<proteinExistence type="predicted"/>
<sequence>MNNPVCLDDWLIGFKSLCCTFGRNSSANNIISRLIVFRDIVLEENILNIRQITKSPAK</sequence>
<gene>
    <name evidence="1" type="ORF">NCTC7928_06683</name>
</gene>
<evidence type="ECO:0000313" key="1">
    <source>
        <dbReference type="EMBL" id="STF45891.1"/>
    </source>
</evidence>
<dbReference type="Pfam" id="PF23697">
    <property type="entry name" value="YnfS"/>
    <property type="match status" value="1"/>
</dbReference>
<reference evidence="1 2" key="1">
    <citation type="submission" date="2018-06" db="EMBL/GenBank/DDBJ databases">
        <authorList>
            <consortium name="Pathogen Informatics"/>
            <person name="Doyle S."/>
        </authorList>
    </citation>
    <scope>NUCLEOTIDE SEQUENCE [LARGE SCALE GENOMIC DNA]</scope>
    <source>
        <strain evidence="1 2">NCTC7928</strain>
    </source>
</reference>
<dbReference type="Proteomes" id="UP000254877">
    <property type="component" value="Unassembled WGS sequence"/>
</dbReference>
<name>A0A376LNW5_ECOLX</name>
<accession>A0A376LNW5</accession>
<dbReference type="InterPro" id="IPR057792">
    <property type="entry name" value="YnfS-like"/>
</dbReference>
<evidence type="ECO:0000313" key="2">
    <source>
        <dbReference type="Proteomes" id="UP000254877"/>
    </source>
</evidence>
<protein>
    <submittedName>
        <fullName evidence="1">Uncharacterized protein</fullName>
    </submittedName>
</protein>